<dbReference type="Proteomes" id="UP000596004">
    <property type="component" value="Chromosome"/>
</dbReference>
<dbReference type="PROSITE" id="PS50984">
    <property type="entry name" value="TRUD"/>
    <property type="match status" value="1"/>
</dbReference>
<dbReference type="Gene3D" id="3.30.2350.20">
    <property type="entry name" value="TruD, catalytic domain"/>
    <property type="match status" value="3"/>
</dbReference>
<dbReference type="InterPro" id="IPR042214">
    <property type="entry name" value="TruD_catalytic"/>
</dbReference>
<dbReference type="Pfam" id="PF01142">
    <property type="entry name" value="TruD"/>
    <property type="match status" value="2"/>
</dbReference>
<gene>
    <name evidence="4 6" type="primary">truD</name>
    <name evidence="6" type="ORF">IPJ89_05515</name>
</gene>
<feature type="active site" description="Nucleophile" evidence="4">
    <location>
        <position position="101"/>
    </location>
</feature>
<comment type="similarity">
    <text evidence="1 4">Belongs to the pseudouridine synthase TruD family.</text>
</comment>
<name>A0A7T9DJP1_9ARCH</name>
<dbReference type="AlphaFoldDB" id="A0A7T9DJP1"/>
<feature type="domain" description="TRUD" evidence="5">
    <location>
        <begin position="178"/>
        <end position="370"/>
    </location>
</feature>
<keyword evidence="2 4" id="KW-0819">tRNA processing</keyword>
<dbReference type="InterPro" id="IPR001656">
    <property type="entry name" value="PsdUridine_synth_TruD"/>
</dbReference>
<accession>A0A7T9DJP1</accession>
<dbReference type="PANTHER" id="PTHR13326:SF21">
    <property type="entry name" value="PSEUDOURIDYLATE SYNTHASE PUS7L"/>
    <property type="match status" value="1"/>
</dbReference>
<dbReference type="EC" id="5.4.99.27" evidence="4"/>
<organism evidence="6">
    <name type="scientific">Candidatus Iainarchaeum sp</name>
    <dbReference type="NCBI Taxonomy" id="3101447"/>
    <lineage>
        <taxon>Archaea</taxon>
        <taxon>Candidatus Iainarchaeota</taxon>
        <taxon>Candidatus Iainarchaeia</taxon>
        <taxon>Candidatus Iainarchaeales</taxon>
        <taxon>Candidatus Iainarchaeaceae</taxon>
        <taxon>Candidatus Iainarchaeum</taxon>
    </lineage>
</organism>
<dbReference type="GO" id="GO:0160150">
    <property type="term" value="F:tRNA pseudouridine(13) synthase activity"/>
    <property type="evidence" value="ECO:0007669"/>
    <property type="project" value="UniProtKB-EC"/>
</dbReference>
<comment type="catalytic activity">
    <reaction evidence="4">
        <text>uridine(13) in tRNA = pseudouridine(13) in tRNA</text>
        <dbReference type="Rhea" id="RHEA:42540"/>
        <dbReference type="Rhea" id="RHEA-COMP:10105"/>
        <dbReference type="Rhea" id="RHEA-COMP:10106"/>
        <dbReference type="ChEBI" id="CHEBI:65314"/>
        <dbReference type="ChEBI" id="CHEBI:65315"/>
        <dbReference type="EC" id="5.4.99.27"/>
    </reaction>
</comment>
<evidence type="ECO:0000259" key="5">
    <source>
        <dbReference type="PROSITE" id="PS50984"/>
    </source>
</evidence>
<reference evidence="6" key="1">
    <citation type="submission" date="2020-11" db="EMBL/GenBank/DDBJ databases">
        <title>Connecting structure to function with the recovery of over 1000 high-quality activated sludge metagenome-assembled genomes encoding full-length rRNA genes using long-read sequencing.</title>
        <authorList>
            <person name="Singleton C.M."/>
            <person name="Petriglieri F."/>
            <person name="Kristensen J.M."/>
            <person name="Kirkegaard R.H."/>
            <person name="Michaelsen T.Y."/>
            <person name="Andersen M.H."/>
            <person name="Karst S.M."/>
            <person name="Dueholm M.S."/>
            <person name="Nielsen P.H."/>
            <person name="Albertsen M."/>
        </authorList>
    </citation>
    <scope>NUCLEOTIDE SEQUENCE</scope>
    <source>
        <strain evidence="6">Fred_18-Q3-R57-64_BAT3C.431</strain>
    </source>
</reference>
<evidence type="ECO:0000256" key="2">
    <source>
        <dbReference type="ARBA" id="ARBA00022694"/>
    </source>
</evidence>
<dbReference type="InterPro" id="IPR011760">
    <property type="entry name" value="PsdUridine_synth_TruD_insert"/>
</dbReference>
<dbReference type="PROSITE" id="PS01268">
    <property type="entry name" value="UPF0024"/>
    <property type="match status" value="1"/>
</dbReference>
<dbReference type="NCBIfam" id="TIGR00094">
    <property type="entry name" value="tRNA_TruD_broad"/>
    <property type="match status" value="1"/>
</dbReference>
<dbReference type="CDD" id="cd02576">
    <property type="entry name" value="PseudoU_synth_ScPUS7"/>
    <property type="match status" value="1"/>
</dbReference>
<evidence type="ECO:0000256" key="4">
    <source>
        <dbReference type="HAMAP-Rule" id="MF_01082"/>
    </source>
</evidence>
<protein>
    <recommendedName>
        <fullName evidence="4">Probable tRNA pseudouridine synthase D</fullName>
        <ecNumber evidence="4">5.4.99.27</ecNumber>
    </recommendedName>
    <alternativeName>
        <fullName evidence="4">tRNA pseudouridine(13) synthase</fullName>
    </alternativeName>
    <alternativeName>
        <fullName evidence="4">tRNA pseudouridylate synthase D</fullName>
    </alternativeName>
    <alternativeName>
        <fullName evidence="4">tRNA-uridine isomerase D</fullName>
    </alternativeName>
</protein>
<dbReference type="InterPro" id="IPR020119">
    <property type="entry name" value="PsdUridine_synth_TruD_CS"/>
</dbReference>
<evidence type="ECO:0000313" key="6">
    <source>
        <dbReference type="EMBL" id="QQR92574.1"/>
    </source>
</evidence>
<dbReference type="PANTHER" id="PTHR13326">
    <property type="entry name" value="TRNA PSEUDOURIDINE SYNTHASE D"/>
    <property type="match status" value="1"/>
</dbReference>
<sequence length="430" mass="49105">MPSLPYLTTTPGLEGELKKRIADFCVEEVLPNGEVCRIEQLDKDPPQRVPLTIPENPNPRKFDQLHLWMEKFNLETTFAIRNLSRGTGCSIKRIGYAGLKDKRGITCQRISLWQPNVEKLKGFMVKGMALHHASWSAQRLDLGDLRGNRFTITIRNIPFPAEEIETRMETFRQQILHGIPNYYGEQRFGGFRNITHRVGKLLLQNKLEEGIMLYLTSPSEGEEDFARVAREHLAATHDFDAALREYPLNCHFERAMIAHLQTDPKDFLGAFRRLPPKTRYLFTHAYQSDLFNQVVAERLRRKLMYPIEGDILEGGTPTAPLVGSKTTRAKGLAGEIEAHVLDKEHLSPDLFWHAEVPELSSFGTRKPMLLKIHDFQWSGIGEDEFNPGKQKVLVKFWLDKGVYATSALRELLKTSARESAETPEEGAEED</sequence>
<dbReference type="PIRSF" id="PIRSF037016">
    <property type="entry name" value="Pseudouridin_synth_euk_prd"/>
    <property type="match status" value="1"/>
</dbReference>
<dbReference type="HAMAP" id="MF_01082">
    <property type="entry name" value="TruD"/>
    <property type="match status" value="1"/>
</dbReference>
<dbReference type="SUPFAM" id="SSF55120">
    <property type="entry name" value="Pseudouridine synthase"/>
    <property type="match status" value="1"/>
</dbReference>
<evidence type="ECO:0000256" key="1">
    <source>
        <dbReference type="ARBA" id="ARBA00007953"/>
    </source>
</evidence>
<evidence type="ECO:0000256" key="3">
    <source>
        <dbReference type="ARBA" id="ARBA00023235"/>
    </source>
</evidence>
<keyword evidence="3 4" id="KW-0413">Isomerase</keyword>
<proteinExistence type="inferred from homology"/>
<dbReference type="GO" id="GO:0031119">
    <property type="term" value="P:tRNA pseudouridine synthesis"/>
    <property type="evidence" value="ECO:0007669"/>
    <property type="project" value="UniProtKB-UniRule"/>
</dbReference>
<dbReference type="GO" id="GO:0003723">
    <property type="term" value="F:RNA binding"/>
    <property type="evidence" value="ECO:0007669"/>
    <property type="project" value="InterPro"/>
</dbReference>
<dbReference type="EMBL" id="CP064981">
    <property type="protein sequence ID" value="QQR92574.1"/>
    <property type="molecule type" value="Genomic_DNA"/>
</dbReference>
<comment type="function">
    <text evidence="4">Could be responsible for synthesis of pseudouridine from uracil-13 in transfer RNAs.</text>
</comment>
<dbReference type="InterPro" id="IPR020103">
    <property type="entry name" value="PsdUridine_synth_cat_dom_sf"/>
</dbReference>